<dbReference type="InterPro" id="IPR050753">
    <property type="entry name" value="Peptidase_M14_domain"/>
</dbReference>
<feature type="non-terminal residue" evidence="4">
    <location>
        <position position="86"/>
    </location>
</feature>
<accession>A7TA71</accession>
<proteinExistence type="inferred from homology"/>
<dbReference type="GO" id="GO:0008270">
    <property type="term" value="F:zinc ion binding"/>
    <property type="evidence" value="ECO:0007669"/>
    <property type="project" value="InterPro"/>
</dbReference>
<evidence type="ECO:0000256" key="2">
    <source>
        <dbReference type="PROSITE-ProRule" id="PRU01379"/>
    </source>
</evidence>
<comment type="similarity">
    <text evidence="1 2">Belongs to the peptidase M14 family.</text>
</comment>
<dbReference type="SUPFAM" id="SSF53187">
    <property type="entry name" value="Zn-dependent exopeptidases"/>
    <property type="match status" value="1"/>
</dbReference>
<sequence length="86" mass="9699">IDGITNGARWYSISGGMQDYNYVHSNAFEITLELGCEKFPNASALPEYWDENKEALLGYIEQTHRGVYGVVRDEEGDPIENARISI</sequence>
<feature type="active site" description="Proton donor/acceptor" evidence="2">
    <location>
        <position position="33"/>
    </location>
</feature>
<dbReference type="HOGENOM" id="CLU_006722_1_3_1"/>
<name>A7TA71_NEMVE</name>
<protein>
    <recommendedName>
        <fullName evidence="3">Peptidase M14 domain-containing protein</fullName>
    </recommendedName>
</protein>
<dbReference type="InterPro" id="IPR000834">
    <property type="entry name" value="Peptidase_M14"/>
</dbReference>
<feature type="non-terminal residue" evidence="4">
    <location>
        <position position="1"/>
    </location>
</feature>
<evidence type="ECO:0000313" key="5">
    <source>
        <dbReference type="Proteomes" id="UP000001593"/>
    </source>
</evidence>
<dbReference type="EMBL" id="DS473880">
    <property type="protein sequence ID" value="EDO27100.1"/>
    <property type="molecule type" value="Genomic_DNA"/>
</dbReference>
<dbReference type="AlphaFoldDB" id="A7TA71"/>
<dbReference type="Pfam" id="PF00246">
    <property type="entry name" value="Peptidase_M14"/>
    <property type="match status" value="1"/>
</dbReference>
<evidence type="ECO:0000313" key="4">
    <source>
        <dbReference type="EMBL" id="EDO27100.1"/>
    </source>
</evidence>
<feature type="domain" description="Peptidase M14" evidence="3">
    <location>
        <begin position="1"/>
        <end position="63"/>
    </location>
</feature>
<organism evidence="4 5">
    <name type="scientific">Nematostella vectensis</name>
    <name type="common">Starlet sea anemone</name>
    <dbReference type="NCBI Taxonomy" id="45351"/>
    <lineage>
        <taxon>Eukaryota</taxon>
        <taxon>Metazoa</taxon>
        <taxon>Cnidaria</taxon>
        <taxon>Anthozoa</taxon>
        <taxon>Hexacorallia</taxon>
        <taxon>Actiniaria</taxon>
        <taxon>Edwardsiidae</taxon>
        <taxon>Nematostella</taxon>
    </lineage>
</organism>
<dbReference type="PROSITE" id="PS52035">
    <property type="entry name" value="PEPTIDASE_M14"/>
    <property type="match status" value="1"/>
</dbReference>
<dbReference type="PANTHER" id="PTHR11532">
    <property type="entry name" value="PROTEASE M14 CARBOXYPEPTIDASE"/>
    <property type="match status" value="1"/>
</dbReference>
<evidence type="ECO:0000259" key="3">
    <source>
        <dbReference type="PROSITE" id="PS52035"/>
    </source>
</evidence>
<dbReference type="eggNOG" id="KOG2649">
    <property type="taxonomic scope" value="Eukaryota"/>
</dbReference>
<dbReference type="Proteomes" id="UP000001593">
    <property type="component" value="Unassembled WGS sequence"/>
</dbReference>
<dbReference type="PANTHER" id="PTHR11532:SF73">
    <property type="entry name" value="CARBOXYPEPTIDASE D"/>
    <property type="match status" value="1"/>
</dbReference>
<dbReference type="InParanoid" id="A7TA71"/>
<dbReference type="KEGG" id="nve:5497360"/>
<keyword evidence="5" id="KW-1185">Reference proteome</keyword>
<dbReference type="GO" id="GO:0004181">
    <property type="term" value="F:metallocarboxypeptidase activity"/>
    <property type="evidence" value="ECO:0007669"/>
    <property type="project" value="InterPro"/>
</dbReference>
<dbReference type="GO" id="GO:0006508">
    <property type="term" value="P:proteolysis"/>
    <property type="evidence" value="ECO:0007669"/>
    <property type="project" value="InterPro"/>
</dbReference>
<reference evidence="4 5" key="1">
    <citation type="journal article" date="2007" name="Science">
        <title>Sea anemone genome reveals ancestral eumetazoan gene repertoire and genomic organization.</title>
        <authorList>
            <person name="Putnam N.H."/>
            <person name="Srivastava M."/>
            <person name="Hellsten U."/>
            <person name="Dirks B."/>
            <person name="Chapman J."/>
            <person name="Salamov A."/>
            <person name="Terry A."/>
            <person name="Shapiro H."/>
            <person name="Lindquist E."/>
            <person name="Kapitonov V.V."/>
            <person name="Jurka J."/>
            <person name="Genikhovich G."/>
            <person name="Grigoriev I.V."/>
            <person name="Lucas S.M."/>
            <person name="Steele R.E."/>
            <person name="Finnerty J.R."/>
            <person name="Technau U."/>
            <person name="Martindale M.Q."/>
            <person name="Rokhsar D.S."/>
        </authorList>
    </citation>
    <scope>NUCLEOTIDE SEQUENCE [LARGE SCALE GENOMIC DNA]</scope>
    <source>
        <strain evidence="5">CH2 X CH6</strain>
    </source>
</reference>
<dbReference type="Gene3D" id="3.40.630.10">
    <property type="entry name" value="Zn peptidases"/>
    <property type="match status" value="1"/>
</dbReference>
<dbReference type="MEROPS" id="M14.016"/>
<dbReference type="PhylomeDB" id="A7TA71"/>
<gene>
    <name evidence="4" type="ORF">NEMVEDRAFT_v1g8835</name>
</gene>
<evidence type="ECO:0000256" key="1">
    <source>
        <dbReference type="ARBA" id="ARBA00005988"/>
    </source>
</evidence>